<comment type="caution">
    <text evidence="2">The sequence shown here is derived from an EMBL/GenBank/DDBJ whole genome shotgun (WGS) entry which is preliminary data.</text>
</comment>
<keyword evidence="1" id="KW-0472">Membrane</keyword>
<dbReference type="RefSeq" id="WP_183295025.1">
    <property type="nucleotide sequence ID" value="NZ_JACHVX010000001.1"/>
</dbReference>
<keyword evidence="1" id="KW-0812">Transmembrane</keyword>
<keyword evidence="1" id="KW-1133">Transmembrane helix</keyword>
<protein>
    <submittedName>
        <fullName evidence="2">Uncharacterized protein</fullName>
    </submittedName>
</protein>
<evidence type="ECO:0000313" key="3">
    <source>
        <dbReference type="Proteomes" id="UP000518206"/>
    </source>
</evidence>
<proteinExistence type="predicted"/>
<evidence type="ECO:0000256" key="1">
    <source>
        <dbReference type="SAM" id="Phobius"/>
    </source>
</evidence>
<dbReference type="Proteomes" id="UP000518206">
    <property type="component" value="Unassembled WGS sequence"/>
</dbReference>
<name>A0A7W4YAJ7_9CELL</name>
<reference evidence="2 3" key="2">
    <citation type="submission" date="2020-08" db="EMBL/GenBank/DDBJ databases">
        <authorList>
            <person name="Partida-Martinez L."/>
            <person name="Huntemann M."/>
            <person name="Clum A."/>
            <person name="Wang J."/>
            <person name="Palaniappan K."/>
            <person name="Ritter S."/>
            <person name="Chen I.-M."/>
            <person name="Stamatis D."/>
            <person name="Reddy T."/>
            <person name="O'Malley R."/>
            <person name="Daum C."/>
            <person name="Shapiro N."/>
            <person name="Ivanova N."/>
            <person name="Kyrpides N."/>
            <person name="Woyke T."/>
        </authorList>
    </citation>
    <scope>NUCLEOTIDE SEQUENCE [LARGE SCALE GENOMIC DNA]</scope>
    <source>
        <strain evidence="2 3">RAS26</strain>
    </source>
</reference>
<organism evidence="2 3">
    <name type="scientific">Cellulomonas cellasea</name>
    <dbReference type="NCBI Taxonomy" id="43670"/>
    <lineage>
        <taxon>Bacteria</taxon>
        <taxon>Bacillati</taxon>
        <taxon>Actinomycetota</taxon>
        <taxon>Actinomycetes</taxon>
        <taxon>Micrococcales</taxon>
        <taxon>Cellulomonadaceae</taxon>
        <taxon>Cellulomonas</taxon>
    </lineage>
</organism>
<accession>A0A7W4YAJ7</accession>
<sequence>MLRRSGPLLLLALLGGAVIAAVAYWGLGWEADRSLVRGVLMVPVLLLGSWLAGRRRAARPGGTPPRP</sequence>
<gene>
    <name evidence="2" type="ORF">FHR80_001028</name>
</gene>
<reference evidence="2 3" key="1">
    <citation type="submission" date="2020-08" db="EMBL/GenBank/DDBJ databases">
        <title>The Agave Microbiome: Exploring the role of microbial communities in plant adaptations to desert environments.</title>
        <authorList>
            <person name="Partida-Martinez L.P."/>
        </authorList>
    </citation>
    <scope>NUCLEOTIDE SEQUENCE [LARGE SCALE GENOMIC DNA]</scope>
    <source>
        <strain evidence="2 3">RAS26</strain>
    </source>
</reference>
<feature type="transmembrane region" description="Helical" evidence="1">
    <location>
        <begin position="36"/>
        <end position="53"/>
    </location>
</feature>
<evidence type="ECO:0000313" key="2">
    <source>
        <dbReference type="EMBL" id="MBB2922134.1"/>
    </source>
</evidence>
<dbReference type="EMBL" id="JACHVX010000001">
    <property type="protein sequence ID" value="MBB2922134.1"/>
    <property type="molecule type" value="Genomic_DNA"/>
</dbReference>
<dbReference type="AlphaFoldDB" id="A0A7W4YAJ7"/>